<evidence type="ECO:0000313" key="9">
    <source>
        <dbReference type="EMBL" id="CBK25052.2"/>
    </source>
</evidence>
<organism evidence="9">
    <name type="scientific">Blastocystis hominis</name>
    <dbReference type="NCBI Taxonomy" id="12968"/>
    <lineage>
        <taxon>Eukaryota</taxon>
        <taxon>Sar</taxon>
        <taxon>Stramenopiles</taxon>
        <taxon>Bigyra</taxon>
        <taxon>Opalozoa</taxon>
        <taxon>Opalinata</taxon>
        <taxon>Blastocystidae</taxon>
        <taxon>Blastocystis</taxon>
    </lineage>
</organism>
<evidence type="ECO:0000313" key="10">
    <source>
        <dbReference type="Proteomes" id="UP000008312"/>
    </source>
</evidence>
<feature type="transmembrane region" description="Helical" evidence="7">
    <location>
        <begin position="324"/>
        <end position="341"/>
    </location>
</feature>
<dbReference type="AlphaFoldDB" id="D8MAG3"/>
<evidence type="ECO:0000259" key="8">
    <source>
        <dbReference type="Pfam" id="PF01699"/>
    </source>
</evidence>
<keyword evidence="10" id="KW-1185">Reference proteome</keyword>
<name>D8MAG3_BLAHO</name>
<dbReference type="RefSeq" id="XP_012899100.1">
    <property type="nucleotide sequence ID" value="XM_013043646.1"/>
</dbReference>
<dbReference type="GO" id="GO:0005886">
    <property type="term" value="C:plasma membrane"/>
    <property type="evidence" value="ECO:0007669"/>
    <property type="project" value="TreeGrafter"/>
</dbReference>
<feature type="transmembrane region" description="Helical" evidence="7">
    <location>
        <begin position="106"/>
        <end position="128"/>
    </location>
</feature>
<evidence type="ECO:0000256" key="3">
    <source>
        <dbReference type="ARBA" id="ARBA00022449"/>
    </source>
</evidence>
<keyword evidence="3" id="KW-0813">Transport</keyword>
<dbReference type="Proteomes" id="UP000008312">
    <property type="component" value="Unassembled WGS sequence"/>
</dbReference>
<dbReference type="OrthoDB" id="2127281at2759"/>
<dbReference type="Pfam" id="PF01699">
    <property type="entry name" value="Na_Ca_ex"/>
    <property type="match status" value="1"/>
</dbReference>
<dbReference type="OMA" id="TQDIAME"/>
<feature type="transmembrane region" description="Helical" evidence="7">
    <location>
        <begin position="74"/>
        <end position="94"/>
    </location>
</feature>
<gene>
    <name evidence="9" type="ORF">GSBLH_T00004694001</name>
</gene>
<feature type="domain" description="Sodium/calcium exchanger membrane region" evidence="8">
    <location>
        <begin position="40"/>
        <end position="183"/>
    </location>
</feature>
<evidence type="ECO:0000256" key="2">
    <source>
        <dbReference type="ARBA" id="ARBA00005364"/>
    </source>
</evidence>
<dbReference type="GeneID" id="24921702"/>
<dbReference type="GO" id="GO:0006874">
    <property type="term" value="P:intracellular calcium ion homeostasis"/>
    <property type="evidence" value="ECO:0007669"/>
    <property type="project" value="TreeGrafter"/>
</dbReference>
<keyword evidence="3" id="KW-0050">Antiport</keyword>
<dbReference type="GO" id="GO:0008273">
    <property type="term" value="F:calcium, potassium:sodium antiporter activity"/>
    <property type="evidence" value="ECO:0007669"/>
    <property type="project" value="TreeGrafter"/>
</dbReference>
<evidence type="ECO:0000256" key="5">
    <source>
        <dbReference type="ARBA" id="ARBA00022989"/>
    </source>
</evidence>
<evidence type="ECO:0000256" key="7">
    <source>
        <dbReference type="SAM" id="Phobius"/>
    </source>
</evidence>
<comment type="subcellular location">
    <subcellularLocation>
        <location evidence="1">Membrane</location>
        <topology evidence="1">Multi-pass membrane protein</topology>
    </subcellularLocation>
</comment>
<protein>
    <recommendedName>
        <fullName evidence="8">Sodium/calcium exchanger membrane region domain-containing protein</fullName>
    </recommendedName>
</protein>
<feature type="transmembrane region" description="Helical" evidence="7">
    <location>
        <begin position="169"/>
        <end position="188"/>
    </location>
</feature>
<evidence type="ECO:0000256" key="1">
    <source>
        <dbReference type="ARBA" id="ARBA00004141"/>
    </source>
</evidence>
<dbReference type="Gene3D" id="1.20.1420.30">
    <property type="entry name" value="NCX, central ion-binding region"/>
    <property type="match status" value="1"/>
</dbReference>
<reference evidence="9" key="1">
    <citation type="submission" date="2010-02" db="EMBL/GenBank/DDBJ databases">
        <title>Sequencing and annotation of the Blastocystis hominis genome.</title>
        <authorList>
            <person name="Wincker P."/>
        </authorList>
    </citation>
    <scope>NUCLEOTIDE SEQUENCE</scope>
    <source>
        <strain evidence="9">Singapore isolate B</strain>
    </source>
</reference>
<accession>D8MAG3</accession>
<dbReference type="GO" id="GO:0005262">
    <property type="term" value="F:calcium channel activity"/>
    <property type="evidence" value="ECO:0007669"/>
    <property type="project" value="TreeGrafter"/>
</dbReference>
<comment type="similarity">
    <text evidence="2">Belongs to the Ca(2+):cation antiporter (CaCA) (TC 2.A.19) family. SLC24A subfamily.</text>
</comment>
<keyword evidence="6 7" id="KW-0472">Membrane</keyword>
<evidence type="ECO:0000256" key="6">
    <source>
        <dbReference type="ARBA" id="ARBA00023136"/>
    </source>
</evidence>
<dbReference type="InterPro" id="IPR004481">
    <property type="entry name" value="K/Na/Ca-exchanger"/>
</dbReference>
<dbReference type="InParanoid" id="D8MAG3"/>
<feature type="transmembrane region" description="Helical" evidence="7">
    <location>
        <begin position="298"/>
        <end position="318"/>
    </location>
</feature>
<dbReference type="PANTHER" id="PTHR10846:SF8">
    <property type="entry name" value="INNER MEMBRANE PROTEIN YRBG"/>
    <property type="match status" value="1"/>
</dbReference>
<feature type="transmembrane region" description="Helical" evidence="7">
    <location>
        <begin position="140"/>
        <end position="157"/>
    </location>
</feature>
<dbReference type="EMBL" id="FN668690">
    <property type="protein sequence ID" value="CBK25052.2"/>
    <property type="molecule type" value="Genomic_DNA"/>
</dbReference>
<dbReference type="InterPro" id="IPR044880">
    <property type="entry name" value="NCX_ion-bd_dom_sf"/>
</dbReference>
<dbReference type="InterPro" id="IPR004837">
    <property type="entry name" value="NaCa_Exmemb"/>
</dbReference>
<proteinExistence type="inferred from homology"/>
<keyword evidence="4 7" id="KW-0812">Transmembrane</keyword>
<sequence>MSSDYIFSQIRESSDVGVFSIGLCLDVIDKYWWGVLIEVIIFFITFSIIGNLCDEFLVPSLEIMSVKLKLKEDVAGASFLAFGASAPEIVISIITTIQGGDNVDLGVGSIIGSGMIGLMLIPGVCGLATKRDLELKRRPLTRDVIFYLFSLAGLVYFLWDGTIYPLEGIYLMLIYVIYIAILIFAPMVRRQYRIKKNLIDPNVTTSFITQEGMDSDDERAYEPIDERADLTQDIAMEVAWNPIDSNVPLSPMLRVRASISRFLSKVGSVYRSYIEFPISWFFSHVIPKCEHGTSTENLFVITFLLSIFWVALVTFVMSAVCQRWVALVENLGMISFNIFLLF</sequence>
<dbReference type="PANTHER" id="PTHR10846">
    <property type="entry name" value="SODIUM/POTASSIUM/CALCIUM EXCHANGER"/>
    <property type="match status" value="1"/>
</dbReference>
<feature type="transmembrane region" description="Helical" evidence="7">
    <location>
        <begin position="31"/>
        <end position="53"/>
    </location>
</feature>
<evidence type="ECO:0000256" key="4">
    <source>
        <dbReference type="ARBA" id="ARBA00022692"/>
    </source>
</evidence>
<keyword evidence="5 7" id="KW-1133">Transmembrane helix</keyword>